<dbReference type="Pfam" id="PF00675">
    <property type="entry name" value="Peptidase_M16"/>
    <property type="match status" value="1"/>
</dbReference>
<dbReference type="EMBL" id="JAWIIJ010000010">
    <property type="protein sequence ID" value="MDV2080023.1"/>
    <property type="molecule type" value="Genomic_DNA"/>
</dbReference>
<sequence length="953" mass="106585">MPRTASFTPGLPRALRWLLLTLTMTLLTSPTLAAQTPVKSSNDRNHYRHLTLENDLQVLLVSAPGSEKAAASLNVAIGSGDDPADRAGLAHFLEHMLFLGTEKYPEPGEYQQFISSHGGHHNAFTAFRDTNYFFDVQAEHLQPALDRFAQQFSAPLFTTDLVERERRAVHSEFTAKMREDGRRFHAAKKEAFNPDHPYTGFSVGNMTTLEDTETNPLRPDLVQFWREHYSADRMTLAVYGPQSLDQLEAMVLPRFGAIENRQLGSGRDYPPMFRDGDLPALLQVEALRDLRTLTLSFPIASQIANYRTKPASYVASLLGHEGPGSLFDVLKTAGWVESLSAGSGTDDGHQATLELNMSLTPKGLEHRDDILGLTFAYIDQVRQHGISEQRFEEMQQQATINFRFQEKQEPIHRVTRLSMELRHVAPEDVLRAPWMMERYDPQGYRAVLNQLTPDNVLVSELSQQELGDDAPTTAWYNTPYRLGPLDTEALTAPAGLADQLALPEPNPFLPENLELVAGETMEHPEIIASDDLLTTWYARDTRFDTPKANVFLSLRSPVARDTARDAVLSKLLVDAIKTNLNAWAYPARLAGLDYSLYAHLRGLTLRIGGYNDKQHRLLTRILPQIANPTLDPQRFAIARRNLLDALRNKAQARPVQQLADFIQTSLIQGAWPTDAQIAAAESVTFEELQAYAQRFTRALDPVLMVHGNATEASALNLAALVNALLLTDTRPAQVASRSVRALPDGETRAAVAIEHPDTGYTLYSQGEDSSFRERARFRLLAQVIGSPFYEEIRTRRQLGYIVYATSFEMLETPALGLVVQSPEASADDIEVAVTDFTEAFDQQLAELTETKLAREKQAVISGLLDQDRKLGDASQRFWREIDREQLSFDSRQRLADAVRAISAEELHQTFRRALLERTRALRAVSTDQPSDDQSKAIQQLVEQLTSQPAVPAS</sequence>
<feature type="region of interest" description="Disordered" evidence="15">
    <location>
        <begin position="923"/>
        <end position="953"/>
    </location>
</feature>
<evidence type="ECO:0000256" key="5">
    <source>
        <dbReference type="ARBA" id="ARBA00017565"/>
    </source>
</evidence>
<evidence type="ECO:0000256" key="11">
    <source>
        <dbReference type="ARBA" id="ARBA00029597"/>
    </source>
</evidence>
<evidence type="ECO:0000313" key="21">
    <source>
        <dbReference type="EMBL" id="MDV2080023.1"/>
    </source>
</evidence>
<evidence type="ECO:0000256" key="7">
    <source>
        <dbReference type="ARBA" id="ARBA00022723"/>
    </source>
</evidence>
<comment type="caution">
    <text evidence="21">The sequence shown here is derived from an EMBL/GenBank/DDBJ whole genome shotgun (WGS) entry which is preliminary data.</text>
</comment>
<gene>
    <name evidence="21" type="ORF">RYS15_15165</name>
</gene>
<dbReference type="InterPro" id="IPR001431">
    <property type="entry name" value="Pept_M16_Zn_BS"/>
</dbReference>
<evidence type="ECO:0000256" key="1">
    <source>
        <dbReference type="ARBA" id="ARBA00001947"/>
    </source>
</evidence>
<evidence type="ECO:0000313" key="22">
    <source>
        <dbReference type="Proteomes" id="UP001269819"/>
    </source>
</evidence>
<comment type="cofactor">
    <cofactor evidence="1">
        <name>Zn(2+)</name>
        <dbReference type="ChEBI" id="CHEBI:29105"/>
    </cofactor>
</comment>
<feature type="domain" description="Peptidase M16 N-terminal" evidence="17">
    <location>
        <begin position="58"/>
        <end position="180"/>
    </location>
</feature>
<keyword evidence="7" id="KW-0479">Metal-binding</keyword>
<evidence type="ECO:0000256" key="10">
    <source>
        <dbReference type="ARBA" id="ARBA00023049"/>
    </source>
</evidence>
<dbReference type="Pfam" id="PF05193">
    <property type="entry name" value="Peptidase_M16_C"/>
    <property type="match status" value="1"/>
</dbReference>
<evidence type="ECO:0000256" key="16">
    <source>
        <dbReference type="SAM" id="SignalP"/>
    </source>
</evidence>
<dbReference type="Pfam" id="PF16187">
    <property type="entry name" value="Peptidase_M16_M"/>
    <property type="match status" value="1"/>
</dbReference>
<evidence type="ECO:0000256" key="3">
    <source>
        <dbReference type="ARBA" id="ARBA00007261"/>
    </source>
</evidence>
<dbReference type="InterPro" id="IPR011765">
    <property type="entry name" value="Pept_M16_N"/>
</dbReference>
<comment type="function">
    <text evidence="2">Endopeptidase that degrades small peptides of less than 7 kDa, such as glucagon and insulin.</text>
</comment>
<evidence type="ECO:0000256" key="15">
    <source>
        <dbReference type="SAM" id="MobiDB-lite"/>
    </source>
</evidence>
<evidence type="ECO:0000259" key="18">
    <source>
        <dbReference type="Pfam" id="PF05193"/>
    </source>
</evidence>
<evidence type="ECO:0000256" key="8">
    <source>
        <dbReference type="ARBA" id="ARBA00022801"/>
    </source>
</evidence>
<dbReference type="SUPFAM" id="SSF63411">
    <property type="entry name" value="LuxS/MPP-like metallohydrolase"/>
    <property type="match status" value="4"/>
</dbReference>
<evidence type="ECO:0000256" key="12">
    <source>
        <dbReference type="ARBA" id="ARBA00031184"/>
    </source>
</evidence>
<feature type="chain" id="PRO_5047179925" description="Protease 3" evidence="16">
    <location>
        <begin position="34"/>
        <end position="953"/>
    </location>
</feature>
<keyword evidence="16" id="KW-0732">Signal</keyword>
<keyword evidence="9" id="KW-0862">Zinc</keyword>
<comment type="similarity">
    <text evidence="3 14">Belongs to the peptidase M16 family.</text>
</comment>
<organism evidence="21 22">
    <name type="scientific">Marinobacter xestospongiae</name>
    <dbReference type="NCBI Taxonomy" id="994319"/>
    <lineage>
        <taxon>Bacteria</taxon>
        <taxon>Pseudomonadati</taxon>
        <taxon>Pseudomonadota</taxon>
        <taxon>Gammaproteobacteria</taxon>
        <taxon>Pseudomonadales</taxon>
        <taxon>Marinobacteraceae</taxon>
        <taxon>Marinobacter</taxon>
    </lineage>
</organism>
<keyword evidence="22" id="KW-1185">Reference proteome</keyword>
<dbReference type="InterPro" id="IPR007863">
    <property type="entry name" value="Peptidase_M16_C"/>
</dbReference>
<evidence type="ECO:0000256" key="6">
    <source>
        <dbReference type="ARBA" id="ARBA00022670"/>
    </source>
</evidence>
<evidence type="ECO:0000256" key="4">
    <source>
        <dbReference type="ARBA" id="ARBA00012449"/>
    </source>
</evidence>
<dbReference type="Proteomes" id="UP001269819">
    <property type="component" value="Unassembled WGS sequence"/>
</dbReference>
<accession>A0ABU3W0G0</accession>
<dbReference type="PANTHER" id="PTHR43690:SF18">
    <property type="entry name" value="INSULIN-DEGRADING ENZYME-RELATED"/>
    <property type="match status" value="1"/>
</dbReference>
<dbReference type="PANTHER" id="PTHR43690">
    <property type="entry name" value="NARDILYSIN"/>
    <property type="match status" value="1"/>
</dbReference>
<dbReference type="PROSITE" id="PS00143">
    <property type="entry name" value="INSULINASE"/>
    <property type="match status" value="1"/>
</dbReference>
<evidence type="ECO:0000259" key="20">
    <source>
        <dbReference type="Pfam" id="PF22456"/>
    </source>
</evidence>
<dbReference type="InterPro" id="IPR050626">
    <property type="entry name" value="Peptidase_M16"/>
</dbReference>
<dbReference type="InterPro" id="IPR032632">
    <property type="entry name" value="Peptidase_M16_M"/>
</dbReference>
<evidence type="ECO:0000259" key="19">
    <source>
        <dbReference type="Pfam" id="PF16187"/>
    </source>
</evidence>
<feature type="compositionally biased region" description="Polar residues" evidence="15">
    <location>
        <begin position="935"/>
        <end position="953"/>
    </location>
</feature>
<protein>
    <recommendedName>
        <fullName evidence="5">Protease 3</fullName>
        <ecNumber evidence="4">3.4.24.55</ecNumber>
    </recommendedName>
    <alternativeName>
        <fullName evidence="13">Pitrilysin</fullName>
    </alternativeName>
    <alternativeName>
        <fullName evidence="12">Protease III</fullName>
    </alternativeName>
    <alternativeName>
        <fullName evidence="11">Protease pi</fullName>
    </alternativeName>
</protein>
<proteinExistence type="inferred from homology"/>
<keyword evidence="8" id="KW-0378">Hydrolase</keyword>
<evidence type="ECO:0000256" key="13">
    <source>
        <dbReference type="ARBA" id="ARBA00033450"/>
    </source>
</evidence>
<feature type="domain" description="Coenzyme PQQ synthesis protein F-like C-terminal lobe" evidence="20">
    <location>
        <begin position="779"/>
        <end position="878"/>
    </location>
</feature>
<dbReference type="InterPro" id="IPR011249">
    <property type="entry name" value="Metalloenz_LuxS/M16"/>
</dbReference>
<feature type="domain" description="Peptidase M16 C-terminal" evidence="18">
    <location>
        <begin position="219"/>
        <end position="397"/>
    </location>
</feature>
<keyword evidence="6" id="KW-0645">Protease</keyword>
<reference evidence="21 22" key="1">
    <citation type="submission" date="2023-10" db="EMBL/GenBank/DDBJ databases">
        <title>Characteristics and mechanism of a salt-tolerant marine origin heterotrophic nitrifying- aerobic denitrifying bacteria Marinobacter xestospongiae HN1.</title>
        <authorList>
            <person name="Qi R."/>
        </authorList>
    </citation>
    <scope>NUCLEOTIDE SEQUENCE [LARGE SCALE GENOMIC DNA]</scope>
    <source>
        <strain evidence="21 22">HN1</strain>
    </source>
</reference>
<dbReference type="EC" id="3.4.24.55" evidence="4"/>
<keyword evidence="10" id="KW-0482">Metalloprotease</keyword>
<feature type="signal peptide" evidence="16">
    <location>
        <begin position="1"/>
        <end position="33"/>
    </location>
</feature>
<evidence type="ECO:0000256" key="14">
    <source>
        <dbReference type="RuleBase" id="RU004447"/>
    </source>
</evidence>
<evidence type="ECO:0000259" key="17">
    <source>
        <dbReference type="Pfam" id="PF00675"/>
    </source>
</evidence>
<dbReference type="Pfam" id="PF22456">
    <property type="entry name" value="PqqF-like_C_4"/>
    <property type="match status" value="1"/>
</dbReference>
<feature type="domain" description="Peptidase M16 middle/third" evidence="19">
    <location>
        <begin position="402"/>
        <end position="678"/>
    </location>
</feature>
<evidence type="ECO:0000256" key="9">
    <source>
        <dbReference type="ARBA" id="ARBA00022833"/>
    </source>
</evidence>
<name>A0ABU3W0G0_9GAMM</name>
<dbReference type="InterPro" id="IPR054734">
    <property type="entry name" value="PqqF-like_C_4"/>
</dbReference>
<dbReference type="Gene3D" id="3.30.830.10">
    <property type="entry name" value="Metalloenzyme, LuxS/M16 peptidase-like"/>
    <property type="match status" value="4"/>
</dbReference>
<dbReference type="RefSeq" id="WP_316974484.1">
    <property type="nucleotide sequence ID" value="NZ_JAWIIJ010000010.1"/>
</dbReference>
<evidence type="ECO:0000256" key="2">
    <source>
        <dbReference type="ARBA" id="ARBA00002184"/>
    </source>
</evidence>